<evidence type="ECO:0000256" key="1">
    <source>
        <dbReference type="ARBA" id="ARBA00011738"/>
    </source>
</evidence>
<comment type="subunit">
    <text evidence="1">Homodimer.</text>
</comment>
<evidence type="ECO:0000259" key="2">
    <source>
        <dbReference type="PROSITE" id="PS51502"/>
    </source>
</evidence>
<dbReference type="EMBL" id="JADGIZ020000019">
    <property type="protein sequence ID" value="KAL2915937.1"/>
    <property type="molecule type" value="Genomic_DNA"/>
</dbReference>
<organism evidence="3 4">
    <name type="scientific">Polyrhizophydium stewartii</name>
    <dbReference type="NCBI Taxonomy" id="2732419"/>
    <lineage>
        <taxon>Eukaryota</taxon>
        <taxon>Fungi</taxon>
        <taxon>Fungi incertae sedis</taxon>
        <taxon>Chytridiomycota</taxon>
        <taxon>Chytridiomycota incertae sedis</taxon>
        <taxon>Chytridiomycetes</taxon>
        <taxon>Rhizophydiales</taxon>
        <taxon>Rhizophydiales incertae sedis</taxon>
        <taxon>Polyrhizophydium</taxon>
    </lineage>
</organism>
<dbReference type="SUPFAM" id="SSF54909">
    <property type="entry name" value="Dimeric alpha+beta barrel"/>
    <property type="match status" value="1"/>
</dbReference>
<gene>
    <name evidence="3" type="ORF">HK105_204360</name>
</gene>
<name>A0ABR4N8S8_9FUNG</name>
<dbReference type="Proteomes" id="UP001527925">
    <property type="component" value="Unassembled WGS sequence"/>
</dbReference>
<sequence length="108" mass="11783">MVVKHVVLVSLKPEVPSSKIAGLADTLHGLSAIPGVLSVDFGETFTKERNQGYTHALIVELKDRKALQVYIAHKLHVDSLKNDILPIVAPGRFLVIDIEDPAPARARL</sequence>
<dbReference type="InterPro" id="IPR044662">
    <property type="entry name" value="HS1/DABB1-like"/>
</dbReference>
<dbReference type="PANTHER" id="PTHR33178:SF10">
    <property type="entry name" value="STRESS-RESPONSE A_B BARREL DOMAIN-CONTAINING PROTEIN"/>
    <property type="match status" value="1"/>
</dbReference>
<dbReference type="Gene3D" id="3.30.70.100">
    <property type="match status" value="1"/>
</dbReference>
<proteinExistence type="predicted"/>
<evidence type="ECO:0000313" key="3">
    <source>
        <dbReference type="EMBL" id="KAL2915937.1"/>
    </source>
</evidence>
<reference evidence="3 4" key="1">
    <citation type="submission" date="2023-09" db="EMBL/GenBank/DDBJ databases">
        <title>Pangenome analysis of Batrachochytrium dendrobatidis and related Chytrids.</title>
        <authorList>
            <person name="Yacoub M.N."/>
            <person name="Stajich J.E."/>
            <person name="James T.Y."/>
        </authorList>
    </citation>
    <scope>NUCLEOTIDE SEQUENCE [LARGE SCALE GENOMIC DNA]</scope>
    <source>
        <strain evidence="3 4">JEL0888</strain>
    </source>
</reference>
<dbReference type="InterPro" id="IPR011008">
    <property type="entry name" value="Dimeric_a/b-barrel"/>
</dbReference>
<keyword evidence="4" id="KW-1185">Reference proteome</keyword>
<evidence type="ECO:0000313" key="4">
    <source>
        <dbReference type="Proteomes" id="UP001527925"/>
    </source>
</evidence>
<dbReference type="PANTHER" id="PTHR33178">
    <property type="match status" value="1"/>
</dbReference>
<accession>A0ABR4N8S8</accession>
<dbReference type="PROSITE" id="PS51502">
    <property type="entry name" value="S_R_A_B_BARREL"/>
    <property type="match status" value="1"/>
</dbReference>
<feature type="domain" description="Stress-response A/B barrel" evidence="2">
    <location>
        <begin position="3"/>
        <end position="98"/>
    </location>
</feature>
<protein>
    <recommendedName>
        <fullName evidence="2">Stress-response A/B barrel domain-containing protein</fullName>
    </recommendedName>
</protein>
<dbReference type="Pfam" id="PF07876">
    <property type="entry name" value="Dabb"/>
    <property type="match status" value="1"/>
</dbReference>
<comment type="caution">
    <text evidence="3">The sequence shown here is derived from an EMBL/GenBank/DDBJ whole genome shotgun (WGS) entry which is preliminary data.</text>
</comment>
<dbReference type="SMART" id="SM00886">
    <property type="entry name" value="Dabb"/>
    <property type="match status" value="1"/>
</dbReference>
<dbReference type="InterPro" id="IPR013097">
    <property type="entry name" value="Dabb"/>
</dbReference>